<dbReference type="Gene3D" id="3.90.79.10">
    <property type="entry name" value="Nucleoside Triphosphate Pyrophosphohydrolase"/>
    <property type="match status" value="1"/>
</dbReference>
<dbReference type="PRINTS" id="PR00502">
    <property type="entry name" value="NUDIXFAMILY"/>
</dbReference>
<comment type="similarity">
    <text evidence="1 3">Belongs to the Nudix hydrolase family.</text>
</comment>
<organism evidence="5 6">
    <name type="scientific">Candidatus Protofrankia datiscae</name>
    <dbReference type="NCBI Taxonomy" id="2716812"/>
    <lineage>
        <taxon>Bacteria</taxon>
        <taxon>Bacillati</taxon>
        <taxon>Actinomycetota</taxon>
        <taxon>Actinomycetes</taxon>
        <taxon>Frankiales</taxon>
        <taxon>Frankiaceae</taxon>
        <taxon>Protofrankia</taxon>
    </lineage>
</organism>
<evidence type="ECO:0000256" key="2">
    <source>
        <dbReference type="ARBA" id="ARBA00022801"/>
    </source>
</evidence>
<evidence type="ECO:0000259" key="4">
    <source>
        <dbReference type="PROSITE" id="PS51462"/>
    </source>
</evidence>
<reference evidence="5 6" key="1">
    <citation type="submission" date="2011-05" db="EMBL/GenBank/DDBJ databases">
        <title>Complete sequence of chromosome of Frankia symbiont of Datisca glomerata.</title>
        <authorList>
            <consortium name="US DOE Joint Genome Institute"/>
            <person name="Lucas S."/>
            <person name="Han J."/>
            <person name="Lapidus A."/>
            <person name="Cheng J.-F."/>
            <person name="Goodwin L."/>
            <person name="Pitluck S."/>
            <person name="Peters L."/>
            <person name="Mikhailova N."/>
            <person name="Chertkov O."/>
            <person name="Teshima H."/>
            <person name="Han C."/>
            <person name="Tapia R."/>
            <person name="Land M."/>
            <person name="Hauser L."/>
            <person name="Kyrpides N."/>
            <person name="Ivanova N."/>
            <person name="Pagani I."/>
            <person name="Berry A."/>
            <person name="Pawlowski K."/>
            <person name="Persson T."/>
            <person name="Vanden Heuvel B."/>
            <person name="Benson D."/>
            <person name="Woyke T."/>
        </authorList>
    </citation>
    <scope>NUCLEOTIDE SEQUENCE [LARGE SCALE GENOMIC DNA]</scope>
    <source>
        <strain evidence="6">4085684</strain>
    </source>
</reference>
<dbReference type="AlphaFoldDB" id="F8AWI0"/>
<dbReference type="Pfam" id="PF00293">
    <property type="entry name" value="NUDIX"/>
    <property type="match status" value="1"/>
</dbReference>
<dbReference type="RefSeq" id="WP_013872363.1">
    <property type="nucleotide sequence ID" value="NC_015656.1"/>
</dbReference>
<dbReference type="InterPro" id="IPR015797">
    <property type="entry name" value="NUDIX_hydrolase-like_dom_sf"/>
</dbReference>
<dbReference type="PANTHER" id="PTHR43736">
    <property type="entry name" value="ADP-RIBOSE PYROPHOSPHATASE"/>
    <property type="match status" value="1"/>
</dbReference>
<dbReference type="eggNOG" id="COG1051">
    <property type="taxonomic scope" value="Bacteria"/>
</dbReference>
<dbReference type="InterPro" id="IPR020476">
    <property type="entry name" value="Nudix_hydrolase"/>
</dbReference>
<dbReference type="HOGENOM" id="CLU_037162_20_2_11"/>
<dbReference type="Proteomes" id="UP000001549">
    <property type="component" value="Chromosome"/>
</dbReference>
<evidence type="ECO:0000256" key="1">
    <source>
        <dbReference type="ARBA" id="ARBA00005582"/>
    </source>
</evidence>
<evidence type="ECO:0000313" key="5">
    <source>
        <dbReference type="EMBL" id="AEH08385.1"/>
    </source>
</evidence>
<sequence>MTGNRVPLEQTERRVPCVGAIIMNAAGALLLVQRAREPGRGLWSLPGGRVEHGESDSAALVREVREETGLEVAVGRLVGRVTRPGPDGAVYDIADYVCDIGGGILRAGDDAADVRWCPDLRATALTEGLLDALAIWGITTA</sequence>
<dbReference type="PANTHER" id="PTHR43736:SF1">
    <property type="entry name" value="DIHYDRONEOPTERIN TRIPHOSPHATE DIPHOSPHATASE"/>
    <property type="match status" value="1"/>
</dbReference>
<keyword evidence="2 3" id="KW-0378">Hydrolase</keyword>
<dbReference type="InterPro" id="IPR020084">
    <property type="entry name" value="NUDIX_hydrolase_CS"/>
</dbReference>
<evidence type="ECO:0000256" key="3">
    <source>
        <dbReference type="RuleBase" id="RU003476"/>
    </source>
</evidence>
<proteinExistence type="inferred from homology"/>
<keyword evidence="6" id="KW-1185">Reference proteome</keyword>
<dbReference type="SUPFAM" id="SSF55811">
    <property type="entry name" value="Nudix"/>
    <property type="match status" value="1"/>
</dbReference>
<dbReference type="PROSITE" id="PS51462">
    <property type="entry name" value="NUDIX"/>
    <property type="match status" value="1"/>
</dbReference>
<accession>F8AWI0</accession>
<dbReference type="PROSITE" id="PS00893">
    <property type="entry name" value="NUDIX_BOX"/>
    <property type="match status" value="1"/>
</dbReference>
<dbReference type="EMBL" id="CP002801">
    <property type="protein sequence ID" value="AEH08385.1"/>
    <property type="molecule type" value="Genomic_DNA"/>
</dbReference>
<dbReference type="CDD" id="cd04673">
    <property type="entry name" value="NUDIX_ADPRase"/>
    <property type="match status" value="1"/>
</dbReference>
<feature type="domain" description="Nudix hydrolase" evidence="4">
    <location>
        <begin position="13"/>
        <end position="139"/>
    </location>
</feature>
<dbReference type="InterPro" id="IPR000086">
    <property type="entry name" value="NUDIX_hydrolase_dom"/>
</dbReference>
<evidence type="ECO:0000313" key="6">
    <source>
        <dbReference type="Proteomes" id="UP000001549"/>
    </source>
</evidence>
<dbReference type="STRING" id="656024.FsymDg_0875"/>
<gene>
    <name evidence="5" type="ordered locus">FsymDg_0875</name>
</gene>
<dbReference type="KEGG" id="fsy:FsymDg_0875"/>
<protein>
    <submittedName>
        <fullName evidence="5">NUDIX hydrolase</fullName>
    </submittedName>
</protein>
<name>F8AWI0_9ACTN</name>
<dbReference type="GO" id="GO:0016787">
    <property type="term" value="F:hydrolase activity"/>
    <property type="evidence" value="ECO:0007669"/>
    <property type="project" value="UniProtKB-KW"/>
</dbReference>